<protein>
    <submittedName>
        <fullName evidence="2">Uncharacterized protein</fullName>
    </submittedName>
</protein>
<proteinExistence type="predicted"/>
<dbReference type="EMBL" id="JACADJ010000043">
    <property type="protein sequence ID" value="NWH05700.1"/>
    <property type="molecule type" value="Genomic_DNA"/>
</dbReference>
<comment type="caution">
    <text evidence="2">The sequence shown here is derived from an EMBL/GenBank/DDBJ whole genome shotgun (WGS) entry which is preliminary data.</text>
</comment>
<evidence type="ECO:0000313" key="3">
    <source>
        <dbReference type="Proteomes" id="UP000553343"/>
    </source>
</evidence>
<reference evidence="2 3" key="1">
    <citation type="submission" date="2020-06" db="EMBL/GenBank/DDBJ databases">
        <title>High-quality draft genome of sulfate reducer Desulfobacter latus type strain AcrS2 isolated from marine sediment.</title>
        <authorList>
            <person name="Hoppe M."/>
            <person name="Larsen C.K."/>
            <person name="Marshall I.P.G."/>
            <person name="Schramm A."/>
            <person name="Marietou A.G."/>
        </authorList>
    </citation>
    <scope>NUCLEOTIDE SEQUENCE [LARGE SCALE GENOMIC DNA]</scope>
    <source>
        <strain evidence="2 3">AcRS2</strain>
    </source>
</reference>
<dbReference type="RefSeq" id="WP_178367158.1">
    <property type="nucleotide sequence ID" value="NZ_JACADJ010000043.1"/>
</dbReference>
<dbReference type="Proteomes" id="UP000553343">
    <property type="component" value="Unassembled WGS sequence"/>
</dbReference>
<gene>
    <name evidence="2" type="ORF">HXW94_12010</name>
</gene>
<sequence>MAEIIEEIYEEKFGGKKRGRFQLSRSQFRRLGGRKKLHDAFIDEVADECLELGYILIIIEDIIAVIEENVVLNYRSVPKSIINSYIEEDDDDDEDENYKPEDDDD</sequence>
<accession>A0A850T022</accession>
<feature type="compositionally biased region" description="Acidic residues" evidence="1">
    <location>
        <begin position="86"/>
        <end position="105"/>
    </location>
</feature>
<dbReference type="AlphaFoldDB" id="A0A850T022"/>
<keyword evidence="3" id="KW-1185">Reference proteome</keyword>
<evidence type="ECO:0000313" key="2">
    <source>
        <dbReference type="EMBL" id="NWH05700.1"/>
    </source>
</evidence>
<feature type="region of interest" description="Disordered" evidence="1">
    <location>
        <begin position="85"/>
        <end position="105"/>
    </location>
</feature>
<organism evidence="2 3">
    <name type="scientific">Desulfobacter latus</name>
    <dbReference type="NCBI Taxonomy" id="2292"/>
    <lineage>
        <taxon>Bacteria</taxon>
        <taxon>Pseudomonadati</taxon>
        <taxon>Thermodesulfobacteriota</taxon>
        <taxon>Desulfobacteria</taxon>
        <taxon>Desulfobacterales</taxon>
        <taxon>Desulfobacteraceae</taxon>
        <taxon>Desulfobacter</taxon>
    </lineage>
</organism>
<evidence type="ECO:0000256" key="1">
    <source>
        <dbReference type="SAM" id="MobiDB-lite"/>
    </source>
</evidence>
<name>A0A850T022_9BACT</name>